<dbReference type="Gene3D" id="3.90.1150.10">
    <property type="entry name" value="Aspartate Aminotransferase, domain 1"/>
    <property type="match status" value="1"/>
</dbReference>
<evidence type="ECO:0000259" key="6">
    <source>
        <dbReference type="PROSITE" id="PS50949"/>
    </source>
</evidence>
<gene>
    <name evidence="7" type="ORF">FIU01_02780</name>
</gene>
<keyword evidence="5" id="KW-0804">Transcription</keyword>
<dbReference type="InterPro" id="IPR015421">
    <property type="entry name" value="PyrdxlP-dep_Trfase_major"/>
</dbReference>
<sequence>MKLYVSFAARIRAMIDEGVLRPGEKVFSVRQASQQYGLSISTVLRSYLLLEQEGVISSHPQSGYYVTPRKRLQQKQGSPLAKDLNLSEVDASKLVLTTLKSIREFGTVPLGSPFPDPQLFPLKRIHQYEKALTDDGGEWGVLSDLPPGNEMLRQQIARRYLALGMHASPDDIVITHGATEAITLCLQAVAKPGDAIAMESPGYYALAHTVERLGMKVVEVRTDPTSGIALDALRAVCANVRIAAVILTTNFQNPLGFVMPPTKKQALVAFLAEQQIPLIEDDVYSELYFSEQAPLPAKAYDYSGMVLHCASFSKSLAPGYRVGWTSAGRYRGEVERLMFLSSLSLASAPQIAIAKFMQRDSYEQHLKQLRHTLRSNYILIRNVLEQSFPVGTEFSEPQGGYVIWVKLPPALDALQLYRAAIDNGITVAPGTIFSRTKEHTHYIRLNFSHLWTLAIEQAVREVGALACALLRSEKPKQVGRLNEPSAD</sequence>
<dbReference type="Gene3D" id="1.10.10.10">
    <property type="entry name" value="Winged helix-like DNA-binding domain superfamily/Winged helix DNA-binding domain"/>
    <property type="match status" value="1"/>
</dbReference>
<keyword evidence="3" id="KW-0805">Transcription regulation</keyword>
<dbReference type="InterPro" id="IPR000524">
    <property type="entry name" value="Tscrpt_reg_HTH_GntR"/>
</dbReference>
<evidence type="ECO:0000313" key="7">
    <source>
        <dbReference type="EMBL" id="QDC43561.1"/>
    </source>
</evidence>
<feature type="domain" description="HTH gntR-type" evidence="6">
    <location>
        <begin position="1"/>
        <end position="69"/>
    </location>
</feature>
<dbReference type="KEGG" id="mmec:FIU01_02780"/>
<dbReference type="GO" id="GO:0030170">
    <property type="term" value="F:pyridoxal phosphate binding"/>
    <property type="evidence" value="ECO:0007669"/>
    <property type="project" value="InterPro"/>
</dbReference>
<evidence type="ECO:0000313" key="8">
    <source>
        <dbReference type="Proteomes" id="UP000311008"/>
    </source>
</evidence>
<reference evidence="8" key="1">
    <citation type="journal article" date="2019" name="ISME J.">
        <title>Evolution in action: habitat transition from sediment to the pelagial leads to genome streamlining in Methylophilaceae.</title>
        <authorList>
            <person name="Salcher M."/>
            <person name="Schaefle D."/>
            <person name="Kaspar M."/>
            <person name="Neuenschwander S.M."/>
            <person name="Ghai R."/>
        </authorList>
    </citation>
    <scope>NUCLEOTIDE SEQUENCE [LARGE SCALE GENOMIC DNA]</scope>
    <source>
        <strain evidence="8">MMS-M-51</strain>
    </source>
</reference>
<keyword evidence="7" id="KW-0032">Aminotransferase</keyword>
<evidence type="ECO:0000256" key="2">
    <source>
        <dbReference type="ARBA" id="ARBA00022898"/>
    </source>
</evidence>
<evidence type="ECO:0000256" key="3">
    <source>
        <dbReference type="ARBA" id="ARBA00023015"/>
    </source>
</evidence>
<keyword evidence="2" id="KW-0663">Pyridoxal phosphate</keyword>
<dbReference type="CDD" id="cd00609">
    <property type="entry name" value="AAT_like"/>
    <property type="match status" value="1"/>
</dbReference>
<dbReference type="AlphaFoldDB" id="A0A5B8CQN8"/>
<dbReference type="Pfam" id="PF00392">
    <property type="entry name" value="GntR"/>
    <property type="match status" value="1"/>
</dbReference>
<dbReference type="GO" id="GO:0008483">
    <property type="term" value="F:transaminase activity"/>
    <property type="evidence" value="ECO:0007669"/>
    <property type="project" value="UniProtKB-KW"/>
</dbReference>
<dbReference type="SUPFAM" id="SSF46785">
    <property type="entry name" value="Winged helix' DNA-binding domain"/>
    <property type="match status" value="1"/>
</dbReference>
<dbReference type="OrthoDB" id="9804020at2"/>
<dbReference type="EMBL" id="CP040946">
    <property type="protein sequence ID" value="QDC43561.1"/>
    <property type="molecule type" value="Genomic_DNA"/>
</dbReference>
<comment type="similarity">
    <text evidence="1">In the C-terminal section; belongs to the class-I pyridoxal-phosphate-dependent aminotransferase family.</text>
</comment>
<keyword evidence="7" id="KW-0808">Transferase</keyword>
<dbReference type="InterPro" id="IPR036390">
    <property type="entry name" value="WH_DNA-bd_sf"/>
</dbReference>
<accession>A0A5B8CQN8</accession>
<dbReference type="InterPro" id="IPR004839">
    <property type="entry name" value="Aminotransferase_I/II_large"/>
</dbReference>
<dbReference type="InterPro" id="IPR015424">
    <property type="entry name" value="PyrdxlP-dep_Trfase"/>
</dbReference>
<dbReference type="Pfam" id="PF00155">
    <property type="entry name" value="Aminotran_1_2"/>
    <property type="match status" value="1"/>
</dbReference>
<organism evidence="7 8">
    <name type="scientific">Methylophilus medardicus</name>
    <dbReference type="NCBI Taxonomy" id="2588534"/>
    <lineage>
        <taxon>Bacteria</taxon>
        <taxon>Pseudomonadati</taxon>
        <taxon>Pseudomonadota</taxon>
        <taxon>Betaproteobacteria</taxon>
        <taxon>Nitrosomonadales</taxon>
        <taxon>Methylophilaceae</taxon>
        <taxon>Methylophilus</taxon>
    </lineage>
</organism>
<dbReference type="PANTHER" id="PTHR46577">
    <property type="entry name" value="HTH-TYPE TRANSCRIPTIONAL REGULATORY PROTEIN GABR"/>
    <property type="match status" value="1"/>
</dbReference>
<dbReference type="CDD" id="cd07377">
    <property type="entry name" value="WHTH_GntR"/>
    <property type="match status" value="1"/>
</dbReference>
<dbReference type="InterPro" id="IPR036388">
    <property type="entry name" value="WH-like_DNA-bd_sf"/>
</dbReference>
<dbReference type="SMART" id="SM00345">
    <property type="entry name" value="HTH_GNTR"/>
    <property type="match status" value="1"/>
</dbReference>
<keyword evidence="4" id="KW-0238">DNA-binding</keyword>
<dbReference type="PROSITE" id="PS50949">
    <property type="entry name" value="HTH_GNTR"/>
    <property type="match status" value="1"/>
</dbReference>
<dbReference type="PANTHER" id="PTHR46577:SF1">
    <property type="entry name" value="HTH-TYPE TRANSCRIPTIONAL REGULATORY PROTEIN GABR"/>
    <property type="match status" value="1"/>
</dbReference>
<evidence type="ECO:0000256" key="1">
    <source>
        <dbReference type="ARBA" id="ARBA00005384"/>
    </source>
</evidence>
<dbReference type="Proteomes" id="UP000311008">
    <property type="component" value="Chromosome"/>
</dbReference>
<dbReference type="RefSeq" id="WP_140002752.1">
    <property type="nucleotide sequence ID" value="NZ_CP040946.1"/>
</dbReference>
<dbReference type="Gene3D" id="3.40.640.10">
    <property type="entry name" value="Type I PLP-dependent aspartate aminotransferase-like (Major domain)"/>
    <property type="match status" value="1"/>
</dbReference>
<name>A0A5B8CQN8_9PROT</name>
<dbReference type="InterPro" id="IPR051446">
    <property type="entry name" value="HTH_trans_reg/aminotransferase"/>
</dbReference>
<keyword evidence="8" id="KW-1185">Reference proteome</keyword>
<dbReference type="SUPFAM" id="SSF53383">
    <property type="entry name" value="PLP-dependent transferases"/>
    <property type="match status" value="1"/>
</dbReference>
<evidence type="ECO:0000256" key="4">
    <source>
        <dbReference type="ARBA" id="ARBA00023125"/>
    </source>
</evidence>
<dbReference type="GO" id="GO:0003677">
    <property type="term" value="F:DNA binding"/>
    <property type="evidence" value="ECO:0007669"/>
    <property type="project" value="UniProtKB-KW"/>
</dbReference>
<evidence type="ECO:0000256" key="5">
    <source>
        <dbReference type="ARBA" id="ARBA00023163"/>
    </source>
</evidence>
<protein>
    <submittedName>
        <fullName evidence="7">PLP-dependent aminotransferase family protein</fullName>
    </submittedName>
</protein>
<proteinExistence type="inferred from homology"/>
<dbReference type="InterPro" id="IPR015422">
    <property type="entry name" value="PyrdxlP-dep_Trfase_small"/>
</dbReference>
<dbReference type="GO" id="GO:0003700">
    <property type="term" value="F:DNA-binding transcription factor activity"/>
    <property type="evidence" value="ECO:0007669"/>
    <property type="project" value="InterPro"/>
</dbReference>